<keyword evidence="2" id="KW-1185">Reference proteome</keyword>
<organism evidence="1 2">
    <name type="scientific">Fusarium anthophilum</name>
    <dbReference type="NCBI Taxonomy" id="48485"/>
    <lineage>
        <taxon>Eukaryota</taxon>
        <taxon>Fungi</taxon>
        <taxon>Dikarya</taxon>
        <taxon>Ascomycota</taxon>
        <taxon>Pezizomycotina</taxon>
        <taxon>Sordariomycetes</taxon>
        <taxon>Hypocreomycetidae</taxon>
        <taxon>Hypocreales</taxon>
        <taxon>Nectriaceae</taxon>
        <taxon>Fusarium</taxon>
        <taxon>Fusarium fujikuroi species complex</taxon>
    </lineage>
</organism>
<dbReference type="AlphaFoldDB" id="A0A8H4ZWB4"/>
<evidence type="ECO:0000313" key="1">
    <source>
        <dbReference type="EMBL" id="KAF5253988.1"/>
    </source>
</evidence>
<protein>
    <submittedName>
        <fullName evidence="1">Uncharacterized protein</fullName>
    </submittedName>
</protein>
<comment type="caution">
    <text evidence="1">The sequence shown here is derived from an EMBL/GenBank/DDBJ whole genome shotgun (WGS) entry which is preliminary data.</text>
</comment>
<name>A0A8H4ZWB4_9HYPO</name>
<dbReference type="Proteomes" id="UP000573603">
    <property type="component" value="Unassembled WGS sequence"/>
</dbReference>
<accession>A0A8H4ZWB4</accession>
<sequence>MANPQLCLRWEGGGEWWLDGPMGSVQFTSEAAVDVFVETMTAGPDALMGYVLSGDVFPGIEAGNTVAADYFFANWLEATNELYEYGRAGSFLAEDVGADSILSSLVEAGEWLLALATNKSVVSGIKATAGPTRTHEVKSPMKDTLKALVNNPEVFAKATERTKQLRADRKNKDSSKAAVQLTSASNPDYSITWWNQTGGERLTSFSSGISPRSLMYIHSMPASEFKVADQSLSWSWALGGFDHGPMNGWGSWKFPNGHWFGVNVHCPAQFLWIGTAPYYEVCWSEADKSNWHNPVDDPAIPFSFPTSLGYNISLKTTCDHTSISVTVFIQKIL</sequence>
<dbReference type="EMBL" id="JABEVY010000028">
    <property type="protein sequence ID" value="KAF5253988.1"/>
    <property type="molecule type" value="Genomic_DNA"/>
</dbReference>
<evidence type="ECO:0000313" key="2">
    <source>
        <dbReference type="Proteomes" id="UP000573603"/>
    </source>
</evidence>
<proteinExistence type="predicted"/>
<reference evidence="1 2" key="1">
    <citation type="journal article" date="2020" name="BMC Genomics">
        <title>Correction to: Identification and distribution of gene clusters required for synthesis of sphingolipid metabolism inhibitors in diverse species of the filamentous fungus Fusarium.</title>
        <authorList>
            <person name="Kim H.S."/>
            <person name="Lohmar J.M."/>
            <person name="Busman M."/>
            <person name="Brown D.W."/>
            <person name="Naumann T.A."/>
            <person name="Divon H.H."/>
            <person name="Lysoe E."/>
            <person name="Uhlig S."/>
            <person name="Proctor R.H."/>
        </authorList>
    </citation>
    <scope>NUCLEOTIDE SEQUENCE [LARGE SCALE GENOMIC DNA]</scope>
    <source>
        <strain evidence="1 2">NRRL 25214</strain>
    </source>
</reference>
<gene>
    <name evidence="1" type="ORF">FANTH_1170</name>
</gene>